<accession>A0A0F4V9U6</accession>
<dbReference type="PROSITE" id="PS51257">
    <property type="entry name" value="PROKAR_LIPOPROTEIN"/>
    <property type="match status" value="1"/>
</dbReference>
<dbReference type="RefSeq" id="WP_046054668.1">
    <property type="nucleotide sequence ID" value="NZ_LACH01000034.1"/>
</dbReference>
<proteinExistence type="predicted"/>
<dbReference type="AlphaFoldDB" id="A0A0F4V9U6"/>
<evidence type="ECO:0008006" key="4">
    <source>
        <dbReference type="Google" id="ProtNLM"/>
    </source>
</evidence>
<gene>
    <name evidence="2" type="ORF">VD17_16250</name>
</gene>
<dbReference type="CDD" id="cd04221">
    <property type="entry name" value="MauL"/>
    <property type="match status" value="1"/>
</dbReference>
<feature type="signal peptide" evidence="1">
    <location>
        <begin position="1"/>
        <end position="22"/>
    </location>
</feature>
<dbReference type="Proteomes" id="UP000033400">
    <property type="component" value="Unassembled WGS sequence"/>
</dbReference>
<comment type="caution">
    <text evidence="2">The sequence shown here is derived from an EMBL/GenBank/DDBJ whole genome shotgun (WGS) entry which is preliminary data.</text>
</comment>
<evidence type="ECO:0000313" key="3">
    <source>
        <dbReference type="Proteomes" id="UP000033400"/>
    </source>
</evidence>
<evidence type="ECO:0000313" key="2">
    <source>
        <dbReference type="EMBL" id="KJZ64747.1"/>
    </source>
</evidence>
<dbReference type="SUPFAM" id="SSF49503">
    <property type="entry name" value="Cupredoxins"/>
    <property type="match status" value="1"/>
</dbReference>
<sequence>MARFSFSLFFAAIACISALASAAPLKIQMHDQNGQPLADAVVTLQGPVGLPAGALKADMDQRTQQFAPHVLAVHTGTPIKFPNSDNIRHQVYSFSPAKRFELRLYEGTPSDPVLFDKPGVVVLGCNIHDWMLGYVYVTDDPRFGVTDTQGQLTLDAPAGVYHATLWHPQALNMQPVDGGEVKIAAAGLTQPFALTIEAQASQTPTAPAPSAFGDAFKRAAHETTQ</sequence>
<dbReference type="Gene3D" id="2.60.40.420">
    <property type="entry name" value="Cupredoxins - blue copper proteins"/>
    <property type="match status" value="1"/>
</dbReference>
<dbReference type="EMBL" id="LACH01000034">
    <property type="protein sequence ID" value="KJZ64747.1"/>
    <property type="molecule type" value="Genomic_DNA"/>
</dbReference>
<dbReference type="PATRIC" id="fig|294.133.peg.2847"/>
<organism evidence="2 3">
    <name type="scientific">Pseudomonas fluorescens</name>
    <dbReference type="NCBI Taxonomy" id="294"/>
    <lineage>
        <taxon>Bacteria</taxon>
        <taxon>Pseudomonadati</taxon>
        <taxon>Pseudomonadota</taxon>
        <taxon>Gammaproteobacteria</taxon>
        <taxon>Pseudomonadales</taxon>
        <taxon>Pseudomonadaceae</taxon>
        <taxon>Pseudomonas</taxon>
    </lineage>
</organism>
<protein>
    <recommendedName>
        <fullName evidence="4">Methylamine utilization protein</fullName>
    </recommendedName>
</protein>
<evidence type="ECO:0000256" key="1">
    <source>
        <dbReference type="SAM" id="SignalP"/>
    </source>
</evidence>
<dbReference type="InterPro" id="IPR034242">
    <property type="entry name" value="MauL"/>
</dbReference>
<dbReference type="InterPro" id="IPR008972">
    <property type="entry name" value="Cupredoxin"/>
</dbReference>
<dbReference type="OrthoDB" id="9772097at2"/>
<reference evidence="2 3" key="1">
    <citation type="submission" date="2015-03" db="EMBL/GenBank/DDBJ databases">
        <title>Comparative genomics of Pseudomonas insights into diversity of traits involved in vanlence and defense.</title>
        <authorList>
            <person name="Qin Y."/>
        </authorList>
    </citation>
    <scope>NUCLEOTIDE SEQUENCE [LARGE SCALE GENOMIC DNA]</scope>
    <source>
        <strain evidence="2 3">H24</strain>
    </source>
</reference>
<keyword evidence="1" id="KW-0732">Signal</keyword>
<name>A0A0F4V9U6_PSEFL</name>
<feature type="chain" id="PRO_5002480133" description="Methylamine utilization protein" evidence="1">
    <location>
        <begin position="23"/>
        <end position="225"/>
    </location>
</feature>